<organism evidence="7 8">
    <name type="scientific">Paraburkholderia polaris</name>
    <dbReference type="NCBI Taxonomy" id="2728848"/>
    <lineage>
        <taxon>Bacteria</taxon>
        <taxon>Pseudomonadati</taxon>
        <taxon>Pseudomonadota</taxon>
        <taxon>Betaproteobacteria</taxon>
        <taxon>Burkholderiales</taxon>
        <taxon>Burkholderiaceae</taxon>
        <taxon>Paraburkholderia</taxon>
    </lineage>
</organism>
<dbReference type="InterPro" id="IPR036188">
    <property type="entry name" value="FAD/NAD-bd_sf"/>
</dbReference>
<dbReference type="PRINTS" id="PR00368">
    <property type="entry name" value="FADPNR"/>
</dbReference>
<dbReference type="GO" id="GO:0016651">
    <property type="term" value="F:oxidoreductase activity, acting on NAD(P)H"/>
    <property type="evidence" value="ECO:0007669"/>
    <property type="project" value="TreeGrafter"/>
</dbReference>
<evidence type="ECO:0000259" key="6">
    <source>
        <dbReference type="Pfam" id="PF14759"/>
    </source>
</evidence>
<dbReference type="PANTHER" id="PTHR43557">
    <property type="entry name" value="APOPTOSIS-INDUCING FACTOR 1"/>
    <property type="match status" value="1"/>
</dbReference>
<dbReference type="InterPro" id="IPR050446">
    <property type="entry name" value="FAD-oxidoreductase/Apoptosis"/>
</dbReference>
<keyword evidence="2" id="KW-0285">Flavoprotein</keyword>
<dbReference type="Gene3D" id="3.30.390.30">
    <property type="match status" value="1"/>
</dbReference>
<evidence type="ECO:0000256" key="2">
    <source>
        <dbReference type="ARBA" id="ARBA00022630"/>
    </source>
</evidence>
<evidence type="ECO:0000259" key="5">
    <source>
        <dbReference type="Pfam" id="PF07992"/>
    </source>
</evidence>
<evidence type="ECO:0000256" key="1">
    <source>
        <dbReference type="ARBA" id="ARBA00001974"/>
    </source>
</evidence>
<evidence type="ECO:0000256" key="3">
    <source>
        <dbReference type="ARBA" id="ARBA00022827"/>
    </source>
</evidence>
<dbReference type="EMBL" id="JABBGJ010000007">
    <property type="protein sequence ID" value="NML97862.1"/>
    <property type="molecule type" value="Genomic_DNA"/>
</dbReference>
<keyword evidence="3" id="KW-0274">FAD</keyword>
<dbReference type="InterPro" id="IPR049657">
    <property type="entry name" value="AndAa"/>
</dbReference>
<keyword evidence="8" id="KW-1185">Reference proteome</keyword>
<evidence type="ECO:0000313" key="7">
    <source>
        <dbReference type="EMBL" id="NML97862.1"/>
    </source>
</evidence>
<dbReference type="Gene3D" id="3.50.50.60">
    <property type="entry name" value="FAD/NAD(P)-binding domain"/>
    <property type="match status" value="2"/>
</dbReference>
<dbReference type="InterPro" id="IPR023753">
    <property type="entry name" value="FAD/NAD-binding_dom"/>
</dbReference>
<name>A0A848I9G7_9BURK</name>
<evidence type="ECO:0000313" key="8">
    <source>
        <dbReference type="Proteomes" id="UP000544134"/>
    </source>
</evidence>
<comment type="caution">
    <text evidence="7">The sequence shown here is derived from an EMBL/GenBank/DDBJ whole genome shotgun (WGS) entry which is preliminary data.</text>
</comment>
<proteinExistence type="predicted"/>
<dbReference type="SUPFAM" id="SSF55424">
    <property type="entry name" value="FAD/NAD-linked reductases, dimerisation (C-terminal) domain"/>
    <property type="match status" value="1"/>
</dbReference>
<protein>
    <submittedName>
        <fullName evidence="7">FAD-dependent oxidoreductase</fullName>
    </submittedName>
</protein>
<comment type="cofactor">
    <cofactor evidence="1">
        <name>FAD</name>
        <dbReference type="ChEBI" id="CHEBI:57692"/>
    </cofactor>
</comment>
<dbReference type="PRINTS" id="PR00411">
    <property type="entry name" value="PNDRDTASEI"/>
</dbReference>
<feature type="domain" description="FAD/NAD(P)-binding" evidence="5">
    <location>
        <begin position="5"/>
        <end position="300"/>
    </location>
</feature>
<accession>A0A848I9G7</accession>
<dbReference type="SUPFAM" id="SSF51905">
    <property type="entry name" value="FAD/NAD(P)-binding domain"/>
    <property type="match status" value="2"/>
</dbReference>
<dbReference type="Proteomes" id="UP000544134">
    <property type="component" value="Unassembled WGS sequence"/>
</dbReference>
<dbReference type="Pfam" id="PF14759">
    <property type="entry name" value="Reductase_C"/>
    <property type="match status" value="1"/>
</dbReference>
<keyword evidence="4" id="KW-0560">Oxidoreductase</keyword>
<dbReference type="PANTHER" id="PTHR43557:SF2">
    <property type="entry name" value="RIESKE DOMAIN-CONTAINING PROTEIN-RELATED"/>
    <property type="match status" value="1"/>
</dbReference>
<dbReference type="GO" id="GO:0005737">
    <property type="term" value="C:cytoplasm"/>
    <property type="evidence" value="ECO:0007669"/>
    <property type="project" value="TreeGrafter"/>
</dbReference>
<feature type="domain" description="Reductase C-terminal" evidence="6">
    <location>
        <begin position="320"/>
        <end position="405"/>
    </location>
</feature>
<dbReference type="InterPro" id="IPR016156">
    <property type="entry name" value="FAD/NAD-linked_Rdtase_dimer_sf"/>
</dbReference>
<gene>
    <name evidence="7" type="ORF">HHL24_07855</name>
</gene>
<reference evidence="7 8" key="1">
    <citation type="submission" date="2020-04" db="EMBL/GenBank/DDBJ databases">
        <title>Paraburkholderia sp. RP-4-7 isolated from soil.</title>
        <authorList>
            <person name="Dahal R.H."/>
        </authorList>
    </citation>
    <scope>NUCLEOTIDE SEQUENCE [LARGE SCALE GENOMIC DNA]</scope>
    <source>
        <strain evidence="7 8">RP-4-7</strain>
    </source>
</reference>
<dbReference type="AlphaFoldDB" id="A0A848I9G7"/>
<dbReference type="InterPro" id="IPR028202">
    <property type="entry name" value="Reductase_C"/>
</dbReference>
<dbReference type="Pfam" id="PF07992">
    <property type="entry name" value="Pyr_redox_2"/>
    <property type="match status" value="1"/>
</dbReference>
<dbReference type="RefSeq" id="WP_169484945.1">
    <property type="nucleotide sequence ID" value="NZ_JABBGJ010000007.1"/>
</dbReference>
<sequence>MSNERHVIVGAGHAARRAAETLRALNADVEIVMIGEEPHAPYDRPALSKDALMSEEGERKAFIRQRDWYAAHRIDLRLSATVTEVVRRRACVRLHDGSEIGYDRLLLATGSRVRRFSGPLDRRVPLHYVRTLADARALRAVLAPGKRVAILGGGFIGLEVAAAATQAGCKATVIEPAPALLQRALPDSVAHHIGALHERNGVDLRLGTMPHAITYENGGASIEIDAGAVAADVVVAGIGVVPNVELAEACGLNVSNGIVVDEQCRTNDPAIFAAGEVTMHANPLLGRSVRIESWQVAENQPVVAAENMLGGGAIYAELPWLWSDQFDCNVQTLGIIEAQHRLVTRGDPATGSFCVMALDEIGRMRAAVSVNSGRDIGACRRLISSGTVMDDVRLADASVSLRSLL</sequence>
<dbReference type="NCBIfam" id="NF041682">
    <property type="entry name" value="ant_diox_AndAa"/>
    <property type="match status" value="1"/>
</dbReference>
<evidence type="ECO:0000256" key="4">
    <source>
        <dbReference type="ARBA" id="ARBA00023002"/>
    </source>
</evidence>